<keyword evidence="2" id="KW-1185">Reference proteome</keyword>
<evidence type="ECO:0000313" key="2">
    <source>
        <dbReference type="Proteomes" id="UP000799324"/>
    </source>
</evidence>
<dbReference type="AlphaFoldDB" id="A0A6A6TLR8"/>
<gene>
    <name evidence="1" type="ORF">K491DRAFT_712565</name>
</gene>
<reference evidence="1" key="1">
    <citation type="journal article" date="2020" name="Stud. Mycol.">
        <title>101 Dothideomycetes genomes: a test case for predicting lifestyles and emergence of pathogens.</title>
        <authorList>
            <person name="Haridas S."/>
            <person name="Albert R."/>
            <person name="Binder M."/>
            <person name="Bloem J."/>
            <person name="Labutti K."/>
            <person name="Salamov A."/>
            <person name="Andreopoulos B."/>
            <person name="Baker S."/>
            <person name="Barry K."/>
            <person name="Bills G."/>
            <person name="Bluhm B."/>
            <person name="Cannon C."/>
            <person name="Castanera R."/>
            <person name="Culley D."/>
            <person name="Daum C."/>
            <person name="Ezra D."/>
            <person name="Gonzalez J."/>
            <person name="Henrissat B."/>
            <person name="Kuo A."/>
            <person name="Liang C."/>
            <person name="Lipzen A."/>
            <person name="Lutzoni F."/>
            <person name="Magnuson J."/>
            <person name="Mondo S."/>
            <person name="Nolan M."/>
            <person name="Ohm R."/>
            <person name="Pangilinan J."/>
            <person name="Park H.-J."/>
            <person name="Ramirez L."/>
            <person name="Alfaro M."/>
            <person name="Sun H."/>
            <person name="Tritt A."/>
            <person name="Yoshinaga Y."/>
            <person name="Zwiers L.-H."/>
            <person name="Turgeon B."/>
            <person name="Goodwin S."/>
            <person name="Spatafora J."/>
            <person name="Crous P."/>
            <person name="Grigoriev I."/>
        </authorList>
    </citation>
    <scope>NUCLEOTIDE SEQUENCE</scope>
    <source>
        <strain evidence="1">CBS 122681</strain>
    </source>
</reference>
<dbReference type="Proteomes" id="UP000799324">
    <property type="component" value="Unassembled WGS sequence"/>
</dbReference>
<name>A0A6A6TLR8_9PLEO</name>
<accession>A0A6A6TLR8</accession>
<dbReference type="OrthoDB" id="10303349at2759"/>
<sequence>MRNLYHNFQRCIIVPEHETEDQRAERRLLAKKYKKAIRLSRSNINDQLNVIIAKQVDKIAKAKNDEKRAEGEEILRYHRRQQHELTSIFRENWDHHDPAFHTIQDIPADERFYPDLTYHQRLDFWNSFWTEDLFVSWLWPYQSILHFQANWDDIAVRNMFHCRYMQLVQDWVNKIWSLELLKFQFQTLSPMLTERLHFDWIKPDFAGCYKLFPTYAEHDGFGSYGKLWTTHDPEQKNRTQTKTKK</sequence>
<dbReference type="EMBL" id="MU004306">
    <property type="protein sequence ID" value="KAF2659534.1"/>
    <property type="molecule type" value="Genomic_DNA"/>
</dbReference>
<evidence type="ECO:0000313" key="1">
    <source>
        <dbReference type="EMBL" id="KAF2659534.1"/>
    </source>
</evidence>
<protein>
    <submittedName>
        <fullName evidence="1">Uncharacterized protein</fullName>
    </submittedName>
</protein>
<proteinExistence type="predicted"/>
<organism evidence="1 2">
    <name type="scientific">Lophiostoma macrostomum CBS 122681</name>
    <dbReference type="NCBI Taxonomy" id="1314788"/>
    <lineage>
        <taxon>Eukaryota</taxon>
        <taxon>Fungi</taxon>
        <taxon>Dikarya</taxon>
        <taxon>Ascomycota</taxon>
        <taxon>Pezizomycotina</taxon>
        <taxon>Dothideomycetes</taxon>
        <taxon>Pleosporomycetidae</taxon>
        <taxon>Pleosporales</taxon>
        <taxon>Lophiostomataceae</taxon>
        <taxon>Lophiostoma</taxon>
    </lineage>
</organism>